<protein>
    <submittedName>
        <fullName evidence="2">DUF4381 domain-containing protein</fullName>
    </submittedName>
</protein>
<reference evidence="3" key="1">
    <citation type="submission" date="2023-09" db="EMBL/GenBank/DDBJ databases">
        <authorList>
            <person name="Li S."/>
            <person name="Li X."/>
            <person name="Zhang C."/>
            <person name="Zhao Z."/>
        </authorList>
    </citation>
    <scope>NUCLEOTIDE SEQUENCE [LARGE SCALE GENOMIC DNA]</scope>
    <source>
        <strain evidence="3">SQ149</strain>
    </source>
</reference>
<accession>A0ABY9TY98</accession>
<evidence type="ECO:0000313" key="3">
    <source>
        <dbReference type="Proteomes" id="UP001258994"/>
    </source>
</evidence>
<sequence length="168" mass="19487">MAEALTNTITPNNSNPLLKDFSEISAPVDINWWPQTLGWQIILLIFICYLLYRIYLVFKRYVSNAYRRGALLQLAQLGNEKEDIKLIPQLLRSTALYAYERKVISPLLGANWEQWLDSQCKNAKFHSQFSGVLNNLAYSPEVDLEPQQLIAFKQQVAHWIANHRGMYD</sequence>
<keyword evidence="3" id="KW-1185">Reference proteome</keyword>
<keyword evidence="1" id="KW-1133">Transmembrane helix</keyword>
<proteinExistence type="predicted"/>
<evidence type="ECO:0000256" key="1">
    <source>
        <dbReference type="SAM" id="Phobius"/>
    </source>
</evidence>
<keyword evidence="1" id="KW-0812">Transmembrane</keyword>
<name>A0ABY9TY98_9GAMM</name>
<dbReference type="Pfam" id="PF14316">
    <property type="entry name" value="DUF4381"/>
    <property type="match status" value="1"/>
</dbReference>
<dbReference type="InterPro" id="IPR025489">
    <property type="entry name" value="DUF4381"/>
</dbReference>
<dbReference type="Proteomes" id="UP001258994">
    <property type="component" value="Chromosome"/>
</dbReference>
<evidence type="ECO:0000313" key="2">
    <source>
        <dbReference type="EMBL" id="WNC73859.1"/>
    </source>
</evidence>
<organism evidence="2 3">
    <name type="scientific">Thalassotalea psychrophila</name>
    <dbReference type="NCBI Taxonomy" id="3065647"/>
    <lineage>
        <taxon>Bacteria</taxon>
        <taxon>Pseudomonadati</taxon>
        <taxon>Pseudomonadota</taxon>
        <taxon>Gammaproteobacteria</taxon>
        <taxon>Alteromonadales</taxon>
        <taxon>Colwelliaceae</taxon>
        <taxon>Thalassotalea</taxon>
    </lineage>
</organism>
<dbReference type="RefSeq" id="WP_348392969.1">
    <property type="nucleotide sequence ID" value="NZ_CP134145.1"/>
</dbReference>
<gene>
    <name evidence="2" type="ORF">RGQ13_07670</name>
</gene>
<keyword evidence="1" id="KW-0472">Membrane</keyword>
<dbReference type="EMBL" id="CP134145">
    <property type="protein sequence ID" value="WNC73859.1"/>
    <property type="molecule type" value="Genomic_DNA"/>
</dbReference>
<feature type="transmembrane region" description="Helical" evidence="1">
    <location>
        <begin position="37"/>
        <end position="58"/>
    </location>
</feature>